<dbReference type="RefSeq" id="WP_342946564.1">
    <property type="nucleotide sequence ID" value="NZ_JAYMRV010000002.1"/>
</dbReference>
<dbReference type="EMBL" id="JAYMRV010000002">
    <property type="protein sequence ID" value="MEM5421244.1"/>
    <property type="molecule type" value="Genomic_DNA"/>
</dbReference>
<keyword evidence="2" id="KW-0969">Cilium</keyword>
<reference evidence="2 3" key="1">
    <citation type="submission" date="2024-01" db="EMBL/GenBank/DDBJ databases">
        <title>The diversity of rhizobia nodulating Mimosa spp. in eleven states of Brazil covering several biomes is determined by host plant, location, and edaphic factors.</title>
        <authorList>
            <person name="Rouws L."/>
            <person name="Barauna A."/>
            <person name="Beukes C."/>
            <person name="De Faria S.M."/>
            <person name="Gross E."/>
            <person name="Dos Reis Junior F.B."/>
            <person name="Simon M."/>
            <person name="Maluk M."/>
            <person name="Odee D.W."/>
            <person name="Kenicer G."/>
            <person name="Young J.P.W."/>
            <person name="Reis V.M."/>
            <person name="Zilli J."/>
            <person name="James E.K."/>
        </authorList>
    </citation>
    <scope>NUCLEOTIDE SEQUENCE [LARGE SCALE GENOMIC DNA]</scope>
    <source>
        <strain evidence="2 3">JPY167</strain>
    </source>
</reference>
<evidence type="ECO:0000313" key="3">
    <source>
        <dbReference type="Proteomes" id="UP001489897"/>
    </source>
</evidence>
<keyword evidence="1" id="KW-0472">Membrane</keyword>
<organism evidence="2 3">
    <name type="scientific">Paraburkholderia ferrariae</name>
    <dbReference type="NCBI Taxonomy" id="386056"/>
    <lineage>
        <taxon>Bacteria</taxon>
        <taxon>Pseudomonadati</taxon>
        <taxon>Pseudomonadota</taxon>
        <taxon>Betaproteobacteria</taxon>
        <taxon>Burkholderiales</taxon>
        <taxon>Burkholderiaceae</taxon>
        <taxon>Paraburkholderia</taxon>
    </lineage>
</organism>
<sequence>MGASVASTTQVELPSGIPLQRGDDAWITGRSAAALVLLAALLCAVLYAARKLRRDGPGRLGGLARCDRPLLKVVVSQRLSAHSTLHVIDYEGRRLLIADGSQGATCLIDEPHAAAAAQPGSANDVA</sequence>
<keyword evidence="1" id="KW-1133">Transmembrane helix</keyword>
<protein>
    <submittedName>
        <fullName evidence="2">Flagellar biosynthetic protein FliO</fullName>
    </submittedName>
</protein>
<name>A0ABU9RMD9_9BURK</name>
<keyword evidence="3" id="KW-1185">Reference proteome</keyword>
<evidence type="ECO:0000256" key="1">
    <source>
        <dbReference type="SAM" id="Phobius"/>
    </source>
</evidence>
<comment type="caution">
    <text evidence="2">The sequence shown here is derived from an EMBL/GenBank/DDBJ whole genome shotgun (WGS) entry which is preliminary data.</text>
</comment>
<evidence type="ECO:0000313" key="2">
    <source>
        <dbReference type="EMBL" id="MEM5421244.1"/>
    </source>
</evidence>
<gene>
    <name evidence="2" type="ORF">VSR73_09255</name>
</gene>
<accession>A0ABU9RMD9</accession>
<keyword evidence="1" id="KW-0812">Transmembrane</keyword>
<proteinExistence type="predicted"/>
<feature type="transmembrane region" description="Helical" evidence="1">
    <location>
        <begin position="31"/>
        <end position="49"/>
    </location>
</feature>
<dbReference type="Proteomes" id="UP001489897">
    <property type="component" value="Unassembled WGS sequence"/>
</dbReference>
<keyword evidence="2" id="KW-0282">Flagellum</keyword>
<keyword evidence="2" id="KW-0966">Cell projection</keyword>